<dbReference type="NCBIfam" id="TIGR00675">
    <property type="entry name" value="dcm"/>
    <property type="match status" value="1"/>
</dbReference>
<evidence type="ECO:0000256" key="4">
    <source>
        <dbReference type="ARBA" id="ARBA00022747"/>
    </source>
</evidence>
<comment type="caution">
    <text evidence="8">The sequence shown here is derived from an EMBL/GenBank/DDBJ whole genome shotgun (WGS) entry which is preliminary data.</text>
</comment>
<evidence type="ECO:0000256" key="1">
    <source>
        <dbReference type="ARBA" id="ARBA00022603"/>
    </source>
</evidence>
<dbReference type="PRINTS" id="PR00105">
    <property type="entry name" value="C5METTRFRASE"/>
</dbReference>
<dbReference type="PANTHER" id="PTHR10629:SF52">
    <property type="entry name" value="DNA (CYTOSINE-5)-METHYLTRANSFERASE 1"/>
    <property type="match status" value="1"/>
</dbReference>
<dbReference type="GO" id="GO:0009307">
    <property type="term" value="P:DNA restriction-modification system"/>
    <property type="evidence" value="ECO:0007669"/>
    <property type="project" value="UniProtKB-KW"/>
</dbReference>
<name>A0A6B3NHW0_9CYAN</name>
<keyword evidence="1 5" id="KW-0489">Methyltransferase</keyword>
<reference evidence="8" key="1">
    <citation type="submission" date="2019-11" db="EMBL/GenBank/DDBJ databases">
        <title>Genomic insights into an expanded diversity of filamentous marine cyanobacteria reveals the extraordinary biosynthetic potential of Moorea and Okeania.</title>
        <authorList>
            <person name="Ferreira Leao T."/>
            <person name="Wang M."/>
            <person name="Moss N."/>
            <person name="Da Silva R."/>
            <person name="Sanders J."/>
            <person name="Nurk S."/>
            <person name="Gurevich A."/>
            <person name="Humphrey G."/>
            <person name="Reher R."/>
            <person name="Zhu Q."/>
            <person name="Belda-Ferre P."/>
            <person name="Glukhov E."/>
            <person name="Rex R."/>
            <person name="Dorrestein P.C."/>
            <person name="Knight R."/>
            <person name="Pevzner P."/>
            <person name="Gerwick W.H."/>
            <person name="Gerwick L."/>
        </authorList>
    </citation>
    <scope>NUCLEOTIDE SEQUENCE</scope>
    <source>
        <strain evidence="8">SIO1C4</strain>
    </source>
</reference>
<dbReference type="PROSITE" id="PS00094">
    <property type="entry name" value="C5_MTASE_1"/>
    <property type="match status" value="1"/>
</dbReference>
<evidence type="ECO:0000313" key="8">
    <source>
        <dbReference type="EMBL" id="NER31290.1"/>
    </source>
</evidence>
<comment type="catalytic activity">
    <reaction evidence="7">
        <text>a 2'-deoxycytidine in DNA + S-adenosyl-L-methionine = a 5-methyl-2'-deoxycytidine in DNA + S-adenosyl-L-homocysteine + H(+)</text>
        <dbReference type="Rhea" id="RHEA:13681"/>
        <dbReference type="Rhea" id="RHEA-COMP:11369"/>
        <dbReference type="Rhea" id="RHEA-COMP:11370"/>
        <dbReference type="ChEBI" id="CHEBI:15378"/>
        <dbReference type="ChEBI" id="CHEBI:57856"/>
        <dbReference type="ChEBI" id="CHEBI:59789"/>
        <dbReference type="ChEBI" id="CHEBI:85452"/>
        <dbReference type="ChEBI" id="CHEBI:85454"/>
        <dbReference type="EC" id="2.1.1.37"/>
    </reaction>
</comment>
<dbReference type="AlphaFoldDB" id="A0A6B3NHW0"/>
<keyword evidence="3 5" id="KW-0949">S-adenosyl-L-methionine</keyword>
<dbReference type="GO" id="GO:0003677">
    <property type="term" value="F:DNA binding"/>
    <property type="evidence" value="ECO:0007669"/>
    <property type="project" value="TreeGrafter"/>
</dbReference>
<dbReference type="Pfam" id="PF00145">
    <property type="entry name" value="DNA_methylase"/>
    <property type="match status" value="1"/>
</dbReference>
<dbReference type="SUPFAM" id="SSF53335">
    <property type="entry name" value="S-adenosyl-L-methionine-dependent methyltransferases"/>
    <property type="match status" value="1"/>
</dbReference>
<dbReference type="InterPro" id="IPR029063">
    <property type="entry name" value="SAM-dependent_MTases_sf"/>
</dbReference>
<sequence length="692" mass="78391">MQQLSLSLNLPEPKSKTTTWLQEILASLGISRIPTWQDQFGLSISNWLREHNHSPIKTLSLFSGGGGLDIAFHDCGFEIVQMVEIQAKYVETLKKNSQPGKWLENSQPVCIDIRNFVPSSQLKVDFIIGGPPCQTFSAAGRRAAGVAGTSDARGNLFKEYIRLLKTLKPQGFLFENVYGIIGAQQGEAWQQIQAGFKEAGYTIYFRILDAADYGVPQHRERLFIVGLRTGNYLFPYPTHGPDSPGEEPFYTAGAAVVGAESKDIELGIGGKYGYLLTDIPPGLNYSFYTKEMGYPQPVFSWRSKFSDFLYKADPKMPVRTIKAKGGQYTGPFSWENRRFSVAELKRLQTIPDAYELEGNRSVCIEQIGNSVPPQLARILALSILEQVMGVKLPFVMNYLSSEKKLGFRRRKRQLTTRYAQKAKEAIALLKDSGKFTATTKTDSVTQGQVVRFLSTDFAWTEQEVSNSTKILVKYDLKPDCWRIAVSSSIQREHFIFTSPHPKSLPQNWDRDFKNSLPIQNQDKNQYVIDLCPSTGREDWGLNTKKVKLEAQELDQQVFTALWKAFEEKLVEFTHKADLVQLSGYYQYKPQITAILTFHPRLKVESFWHVIQGVVRGMGVAQQLSAQNLALLWGIEADEIFSHLQSLRRMGYEVRNHNTNSQILQGKYLIPYAFPTLTPRSVQLRKNLGDCRD</sequence>
<evidence type="ECO:0000256" key="2">
    <source>
        <dbReference type="ARBA" id="ARBA00022679"/>
    </source>
</evidence>
<feature type="active site" evidence="5">
    <location>
        <position position="133"/>
    </location>
</feature>
<accession>A0A6B3NHW0</accession>
<dbReference type="GO" id="GO:0003886">
    <property type="term" value="F:DNA (cytosine-5-)-methyltransferase activity"/>
    <property type="evidence" value="ECO:0007669"/>
    <property type="project" value="UniProtKB-EC"/>
</dbReference>
<keyword evidence="4" id="KW-0680">Restriction system</keyword>
<dbReference type="EC" id="2.1.1.37" evidence="7"/>
<dbReference type="PANTHER" id="PTHR10629">
    <property type="entry name" value="CYTOSINE-SPECIFIC METHYLTRANSFERASE"/>
    <property type="match status" value="1"/>
</dbReference>
<protein>
    <recommendedName>
        <fullName evidence="7">Cytosine-specific methyltransferase</fullName>
        <ecNumber evidence="7">2.1.1.37</ecNumber>
    </recommendedName>
</protein>
<evidence type="ECO:0000256" key="3">
    <source>
        <dbReference type="ARBA" id="ARBA00022691"/>
    </source>
</evidence>
<dbReference type="InterPro" id="IPR050390">
    <property type="entry name" value="C5-Methyltransferase"/>
</dbReference>
<evidence type="ECO:0000256" key="5">
    <source>
        <dbReference type="PROSITE-ProRule" id="PRU01016"/>
    </source>
</evidence>
<dbReference type="InterPro" id="IPR018117">
    <property type="entry name" value="C5_DNA_meth_AS"/>
</dbReference>
<dbReference type="EMBL" id="JAAHFQ010000774">
    <property type="protein sequence ID" value="NER31290.1"/>
    <property type="molecule type" value="Genomic_DNA"/>
</dbReference>
<keyword evidence="2 5" id="KW-0808">Transferase</keyword>
<dbReference type="Gene3D" id="3.40.50.150">
    <property type="entry name" value="Vaccinia Virus protein VP39"/>
    <property type="match status" value="1"/>
</dbReference>
<dbReference type="PROSITE" id="PS51679">
    <property type="entry name" value="SAM_MT_C5"/>
    <property type="match status" value="1"/>
</dbReference>
<dbReference type="InterPro" id="IPR001525">
    <property type="entry name" value="C5_MeTfrase"/>
</dbReference>
<dbReference type="GO" id="GO:0044027">
    <property type="term" value="P:negative regulation of gene expression via chromosomal CpG island methylation"/>
    <property type="evidence" value="ECO:0007669"/>
    <property type="project" value="TreeGrafter"/>
</dbReference>
<dbReference type="GO" id="GO:0032259">
    <property type="term" value="P:methylation"/>
    <property type="evidence" value="ECO:0007669"/>
    <property type="project" value="UniProtKB-KW"/>
</dbReference>
<dbReference type="Gene3D" id="3.90.120.10">
    <property type="entry name" value="DNA Methylase, subunit A, domain 2"/>
    <property type="match status" value="1"/>
</dbReference>
<organism evidence="8">
    <name type="scientific">Symploca sp. SIO1C4</name>
    <dbReference type="NCBI Taxonomy" id="2607765"/>
    <lineage>
        <taxon>Bacteria</taxon>
        <taxon>Bacillati</taxon>
        <taxon>Cyanobacteriota</taxon>
        <taxon>Cyanophyceae</taxon>
        <taxon>Coleofasciculales</taxon>
        <taxon>Coleofasciculaceae</taxon>
        <taxon>Symploca</taxon>
    </lineage>
</organism>
<comment type="similarity">
    <text evidence="5 6">Belongs to the class I-like SAM-binding methyltransferase superfamily. C5-methyltransferase family.</text>
</comment>
<gene>
    <name evidence="8" type="ORF">F6J89_27640</name>
</gene>
<proteinExistence type="inferred from homology"/>
<evidence type="ECO:0000256" key="6">
    <source>
        <dbReference type="RuleBase" id="RU000416"/>
    </source>
</evidence>
<evidence type="ECO:0000256" key="7">
    <source>
        <dbReference type="RuleBase" id="RU000417"/>
    </source>
</evidence>